<dbReference type="PANTHER" id="PTHR10744:SF1">
    <property type="entry name" value="SMALL RIBOSOMAL SUBUNIT PROTEIN US17M"/>
    <property type="match status" value="1"/>
</dbReference>
<keyword evidence="6 10" id="KW-0689">Ribosomal protein</keyword>
<evidence type="ECO:0000256" key="6">
    <source>
        <dbReference type="ARBA" id="ARBA00022980"/>
    </source>
</evidence>
<evidence type="ECO:0000256" key="5">
    <source>
        <dbReference type="ARBA" id="ARBA00022884"/>
    </source>
</evidence>
<dbReference type="EMBL" id="KX284719">
    <property type="protein sequence ID" value="AOM66466.1"/>
    <property type="molecule type" value="Genomic_DNA"/>
</dbReference>
<dbReference type="InterPro" id="IPR019984">
    <property type="entry name" value="Ribosomal_uS17_bact/chlr"/>
</dbReference>
<evidence type="ECO:0000256" key="3">
    <source>
        <dbReference type="ARBA" id="ARBA00011458"/>
    </source>
</evidence>
<dbReference type="SUPFAM" id="SSF50249">
    <property type="entry name" value="Nucleic acid-binding proteins"/>
    <property type="match status" value="1"/>
</dbReference>
<dbReference type="GO" id="GO:0006412">
    <property type="term" value="P:translation"/>
    <property type="evidence" value="ECO:0007669"/>
    <property type="project" value="InterPro"/>
</dbReference>
<keyword evidence="7 10" id="KW-0687">Ribonucleoprotein</keyword>
<comment type="function">
    <text evidence="1">One of the primary rRNA binding proteins, it binds specifically to the 5'-end of 16S ribosomal RNA.</text>
</comment>
<sequence>MPTKEKLGIVIKNAMNKTVTVAVKQQTSHKKYKKIFIKTNKFYAHDELNECQIGDTVKIQETRPISKNKRWKIINKITK</sequence>
<dbReference type="InterPro" id="IPR012340">
    <property type="entry name" value="NA-bd_OB-fold"/>
</dbReference>
<dbReference type="GO" id="GO:0022627">
    <property type="term" value="C:cytosolic small ribosomal subunit"/>
    <property type="evidence" value="ECO:0007669"/>
    <property type="project" value="TreeGrafter"/>
</dbReference>
<dbReference type="PANTHER" id="PTHR10744">
    <property type="entry name" value="40S RIBOSOMAL PROTEIN S11 FAMILY MEMBER"/>
    <property type="match status" value="1"/>
</dbReference>
<evidence type="ECO:0000256" key="7">
    <source>
        <dbReference type="ARBA" id="ARBA00023274"/>
    </source>
</evidence>
<evidence type="ECO:0000256" key="8">
    <source>
        <dbReference type="ARBA" id="ARBA00035251"/>
    </source>
</evidence>
<keyword evidence="5" id="KW-0694">RNA-binding</keyword>
<organism evidence="11">
    <name type="scientific">Ceramothamnion japonicum</name>
    <name type="common">Red alga</name>
    <name type="synonym">Ceramium japonicum</name>
    <dbReference type="NCBI Taxonomy" id="218448"/>
    <lineage>
        <taxon>Eukaryota</taxon>
        <taxon>Rhodophyta</taxon>
        <taxon>Florideophyceae</taxon>
        <taxon>Rhodymeniophycidae</taxon>
        <taxon>Ceramiales</taxon>
        <taxon>Ceramiaceae</taxon>
        <taxon>Ceramothamnion</taxon>
    </lineage>
</organism>
<evidence type="ECO:0000256" key="9">
    <source>
        <dbReference type="ARBA" id="ARBA00035308"/>
    </source>
</evidence>
<evidence type="ECO:0000256" key="1">
    <source>
        <dbReference type="ARBA" id="ARBA00002932"/>
    </source>
</evidence>
<gene>
    <name evidence="11" type="primary">rps17</name>
    <name evidence="11" type="ORF">Ceram_190</name>
</gene>
<dbReference type="GO" id="GO:0019843">
    <property type="term" value="F:rRNA binding"/>
    <property type="evidence" value="ECO:0007669"/>
    <property type="project" value="UniProtKB-KW"/>
</dbReference>
<dbReference type="HAMAP" id="MF_01345_B">
    <property type="entry name" value="Ribosomal_uS17_B"/>
    <property type="match status" value="1"/>
</dbReference>
<proteinExistence type="inferred from homology"/>
<dbReference type="CDD" id="cd00364">
    <property type="entry name" value="Ribosomal_uS17"/>
    <property type="match status" value="1"/>
</dbReference>
<dbReference type="Gene3D" id="2.40.50.140">
    <property type="entry name" value="Nucleic acid-binding proteins"/>
    <property type="match status" value="1"/>
</dbReference>
<accession>A0A1C9CDK8</accession>
<dbReference type="GO" id="GO:0003735">
    <property type="term" value="F:structural constituent of ribosome"/>
    <property type="evidence" value="ECO:0007669"/>
    <property type="project" value="InterPro"/>
</dbReference>
<dbReference type="RefSeq" id="YP_009297123.1">
    <property type="nucleotide sequence ID" value="NC_031174.1"/>
</dbReference>
<dbReference type="InterPro" id="IPR000266">
    <property type="entry name" value="Ribosomal_uS17"/>
</dbReference>
<evidence type="ECO:0000256" key="2">
    <source>
        <dbReference type="ARBA" id="ARBA00010254"/>
    </source>
</evidence>
<comment type="similarity">
    <text evidence="2 10">Belongs to the universal ribosomal protein uS17 family.</text>
</comment>
<evidence type="ECO:0000256" key="10">
    <source>
        <dbReference type="RuleBase" id="RU003872"/>
    </source>
</evidence>
<dbReference type="GeneID" id="29073571"/>
<reference evidence="11" key="1">
    <citation type="journal article" date="2016" name="BMC Biol.">
        <title>Parallel evolution of highly conserved plastid genome architecture in red seaweeds and seed plants.</title>
        <authorList>
            <person name="Lee J."/>
            <person name="Cho C.H."/>
            <person name="Park S.I."/>
            <person name="Choi J.W."/>
            <person name="Song H.S."/>
            <person name="West J.A."/>
            <person name="Bhattacharya D."/>
            <person name="Yoon H.S."/>
        </authorList>
    </citation>
    <scope>NUCLEOTIDE SEQUENCE</scope>
</reference>
<geneLocation type="plastid" evidence="11"/>
<evidence type="ECO:0000313" key="11">
    <source>
        <dbReference type="EMBL" id="AOM66466.1"/>
    </source>
</evidence>
<keyword evidence="4" id="KW-0699">rRNA-binding</keyword>
<name>A0A1C9CDK8_CERJP</name>
<dbReference type="PRINTS" id="PR00973">
    <property type="entry name" value="RIBOSOMALS17"/>
</dbReference>
<dbReference type="NCBIfam" id="NF004123">
    <property type="entry name" value="PRK05610.1"/>
    <property type="match status" value="1"/>
</dbReference>
<dbReference type="PROSITE" id="PS00056">
    <property type="entry name" value="RIBOSOMAL_S17"/>
    <property type="match status" value="1"/>
</dbReference>
<dbReference type="AlphaFoldDB" id="A0A1C9CDK8"/>
<dbReference type="NCBIfam" id="TIGR03635">
    <property type="entry name" value="uS17_bact"/>
    <property type="match status" value="1"/>
</dbReference>
<evidence type="ECO:0000256" key="4">
    <source>
        <dbReference type="ARBA" id="ARBA00022730"/>
    </source>
</evidence>
<dbReference type="InterPro" id="IPR019979">
    <property type="entry name" value="Ribosomal_uS17_CS"/>
</dbReference>
<protein>
    <recommendedName>
        <fullName evidence="8">Small ribosomal subunit protein uS17c</fullName>
    </recommendedName>
    <alternativeName>
        <fullName evidence="9">30S ribosomal protein S17, chloroplastic</fullName>
    </alternativeName>
</protein>
<dbReference type="Pfam" id="PF00366">
    <property type="entry name" value="Ribosomal_S17"/>
    <property type="match status" value="1"/>
</dbReference>
<keyword evidence="11" id="KW-0934">Plastid</keyword>
<comment type="subunit">
    <text evidence="3">Part of the 30S ribosomal subunit.</text>
</comment>